<dbReference type="CDD" id="cd00038">
    <property type="entry name" value="CAP_ED"/>
    <property type="match status" value="1"/>
</dbReference>
<feature type="domain" description="HTH crp-type" evidence="4">
    <location>
        <begin position="154"/>
        <end position="227"/>
    </location>
</feature>
<dbReference type="SUPFAM" id="SSF46785">
    <property type="entry name" value="Winged helix' DNA-binding domain"/>
    <property type="match status" value="1"/>
</dbReference>
<dbReference type="FunFam" id="1.10.10.10:FF:000028">
    <property type="entry name" value="Fumarate/nitrate reduction transcriptional regulator Fnr"/>
    <property type="match status" value="1"/>
</dbReference>
<keyword evidence="3" id="KW-0804">Transcription</keyword>
<dbReference type="OrthoDB" id="7643467at2"/>
<gene>
    <name evidence="5" type="ORF">DRW07_07740</name>
</gene>
<evidence type="ECO:0000313" key="6">
    <source>
        <dbReference type="Proteomes" id="UP000275281"/>
    </source>
</evidence>
<proteinExistence type="predicted"/>
<evidence type="ECO:0000256" key="2">
    <source>
        <dbReference type="ARBA" id="ARBA00023125"/>
    </source>
</evidence>
<dbReference type="NCBIfam" id="NF008365">
    <property type="entry name" value="PRK11161.1"/>
    <property type="match status" value="1"/>
</dbReference>
<dbReference type="PANTHER" id="PTHR24567">
    <property type="entry name" value="CRP FAMILY TRANSCRIPTIONAL REGULATORY PROTEIN"/>
    <property type="match status" value="1"/>
</dbReference>
<dbReference type="SUPFAM" id="SSF51206">
    <property type="entry name" value="cAMP-binding domain-like"/>
    <property type="match status" value="1"/>
</dbReference>
<protein>
    <submittedName>
        <fullName evidence="5">Fumarate/nitrate reduction transcriptional regulator Fnr</fullName>
    </submittedName>
</protein>
<sequence>MSASQSYIHCQNCNFSHLCLPLALNTDEMDKLDTIVKRNNPLHKNDYLIESNTPLTSLYAVRTGSFKSYIEDDDGEYQITAFHFPGDIIGFDGLREKRHVSQTQALETAMVCEIPFHMLEDVAEKLPNLRNQLMKFMSAEIQQDRELVMLLNKRNAESRLLYFLISLSKRFEERGFSATSFLLPMTRTDIGNFLGLTVETVSRLLTRFQKNGLIKVEGKALEILKKGDMEQMLTDYHINIDSI</sequence>
<dbReference type="Pfam" id="PF00325">
    <property type="entry name" value="Crp"/>
    <property type="match status" value="1"/>
</dbReference>
<organism evidence="5 6">
    <name type="scientific">Alteromonas sediminis</name>
    <dbReference type="NCBI Taxonomy" id="2259342"/>
    <lineage>
        <taxon>Bacteria</taxon>
        <taxon>Pseudomonadati</taxon>
        <taxon>Pseudomonadota</taxon>
        <taxon>Gammaproteobacteria</taxon>
        <taxon>Alteromonadales</taxon>
        <taxon>Alteromonadaceae</taxon>
        <taxon>Alteromonas/Salinimonas group</taxon>
        <taxon>Alteromonas</taxon>
    </lineage>
</organism>
<dbReference type="InterPro" id="IPR036388">
    <property type="entry name" value="WH-like_DNA-bd_sf"/>
</dbReference>
<dbReference type="GO" id="GO:0003677">
    <property type="term" value="F:DNA binding"/>
    <property type="evidence" value="ECO:0007669"/>
    <property type="project" value="UniProtKB-KW"/>
</dbReference>
<keyword evidence="1" id="KW-0805">Transcription regulation</keyword>
<dbReference type="InterPro" id="IPR018335">
    <property type="entry name" value="Tscrpt_reg_HTH_Crp-type_CS"/>
</dbReference>
<dbReference type="InterPro" id="IPR014710">
    <property type="entry name" value="RmlC-like_jellyroll"/>
</dbReference>
<dbReference type="InterPro" id="IPR036390">
    <property type="entry name" value="WH_DNA-bd_sf"/>
</dbReference>
<keyword evidence="2" id="KW-0238">DNA-binding</keyword>
<evidence type="ECO:0000256" key="1">
    <source>
        <dbReference type="ARBA" id="ARBA00023015"/>
    </source>
</evidence>
<name>A0A3N5Y3K3_9ALTE</name>
<dbReference type="Gene3D" id="1.10.10.10">
    <property type="entry name" value="Winged helix-like DNA-binding domain superfamily/Winged helix DNA-binding domain"/>
    <property type="match status" value="1"/>
</dbReference>
<evidence type="ECO:0000313" key="5">
    <source>
        <dbReference type="EMBL" id="RPJ67406.1"/>
    </source>
</evidence>
<accession>A0A3N5Y3K3</accession>
<keyword evidence="6" id="KW-1185">Reference proteome</keyword>
<dbReference type="SMART" id="SM00419">
    <property type="entry name" value="HTH_CRP"/>
    <property type="match status" value="1"/>
</dbReference>
<comment type="caution">
    <text evidence="5">The sequence shown here is derived from an EMBL/GenBank/DDBJ whole genome shotgun (WGS) entry which is preliminary data.</text>
</comment>
<dbReference type="Gene3D" id="2.60.120.10">
    <property type="entry name" value="Jelly Rolls"/>
    <property type="match status" value="1"/>
</dbReference>
<dbReference type="Proteomes" id="UP000275281">
    <property type="component" value="Unassembled WGS sequence"/>
</dbReference>
<dbReference type="EMBL" id="RPOK01000002">
    <property type="protein sequence ID" value="RPJ67406.1"/>
    <property type="molecule type" value="Genomic_DNA"/>
</dbReference>
<dbReference type="RefSeq" id="WP_124027306.1">
    <property type="nucleotide sequence ID" value="NZ_JBHRSN010000015.1"/>
</dbReference>
<dbReference type="PRINTS" id="PR00034">
    <property type="entry name" value="HTHCRP"/>
</dbReference>
<dbReference type="InterPro" id="IPR018490">
    <property type="entry name" value="cNMP-bd_dom_sf"/>
</dbReference>
<evidence type="ECO:0000259" key="4">
    <source>
        <dbReference type="PROSITE" id="PS51063"/>
    </source>
</evidence>
<reference evidence="5 6" key="1">
    <citation type="submission" date="2018-11" db="EMBL/GenBank/DDBJ databases">
        <authorList>
            <person name="Ye M.-Q."/>
            <person name="Du Z.-J."/>
        </authorList>
    </citation>
    <scope>NUCLEOTIDE SEQUENCE [LARGE SCALE GENOMIC DNA]</scope>
    <source>
        <strain evidence="5 6">U0105</strain>
    </source>
</reference>
<evidence type="ECO:0000256" key="3">
    <source>
        <dbReference type="ARBA" id="ARBA00023163"/>
    </source>
</evidence>
<dbReference type="InterPro" id="IPR000595">
    <property type="entry name" value="cNMP-bd_dom"/>
</dbReference>
<dbReference type="PROSITE" id="PS00042">
    <property type="entry name" value="HTH_CRP_1"/>
    <property type="match status" value="1"/>
</dbReference>
<dbReference type="CDD" id="cd00092">
    <property type="entry name" value="HTH_CRP"/>
    <property type="match status" value="1"/>
</dbReference>
<dbReference type="SMART" id="SM00100">
    <property type="entry name" value="cNMP"/>
    <property type="match status" value="1"/>
</dbReference>
<dbReference type="InterPro" id="IPR050397">
    <property type="entry name" value="Env_Response_Regulators"/>
</dbReference>
<dbReference type="PROSITE" id="PS51063">
    <property type="entry name" value="HTH_CRP_2"/>
    <property type="match status" value="1"/>
</dbReference>
<dbReference type="GO" id="GO:0005829">
    <property type="term" value="C:cytosol"/>
    <property type="evidence" value="ECO:0007669"/>
    <property type="project" value="TreeGrafter"/>
</dbReference>
<dbReference type="InterPro" id="IPR012318">
    <property type="entry name" value="HTH_CRP"/>
</dbReference>
<dbReference type="Pfam" id="PF00027">
    <property type="entry name" value="cNMP_binding"/>
    <property type="match status" value="1"/>
</dbReference>
<dbReference type="GO" id="GO:0003700">
    <property type="term" value="F:DNA-binding transcription factor activity"/>
    <property type="evidence" value="ECO:0007669"/>
    <property type="project" value="InterPro"/>
</dbReference>
<dbReference type="AlphaFoldDB" id="A0A3N5Y3K3"/>
<dbReference type="PANTHER" id="PTHR24567:SF75">
    <property type="entry name" value="FUMARATE AND NITRATE REDUCTION REGULATORY PROTEIN"/>
    <property type="match status" value="1"/>
</dbReference>